<dbReference type="AlphaFoldDB" id="A0A1G9UQ66"/>
<evidence type="ECO:0000259" key="2">
    <source>
        <dbReference type="Pfam" id="PF14258"/>
    </source>
</evidence>
<keyword evidence="1" id="KW-1133">Transmembrane helix</keyword>
<proteinExistence type="predicted"/>
<reference evidence="3 4" key="1">
    <citation type="submission" date="2016-10" db="EMBL/GenBank/DDBJ databases">
        <authorList>
            <person name="de Groot N.N."/>
        </authorList>
    </citation>
    <scope>NUCLEOTIDE SEQUENCE [LARGE SCALE GENOMIC DNA]</scope>
    <source>
        <strain evidence="3 4">DSM 1736</strain>
    </source>
</reference>
<dbReference type="STRING" id="146817.SAMN04488502_10624"/>
<feature type="transmembrane region" description="Helical" evidence="1">
    <location>
        <begin position="233"/>
        <end position="255"/>
    </location>
</feature>
<feature type="domain" description="DUF4350" evidence="2">
    <location>
        <begin position="40"/>
        <end position="206"/>
    </location>
</feature>
<feature type="transmembrane region" description="Helical" evidence="1">
    <location>
        <begin position="12"/>
        <end position="31"/>
    </location>
</feature>
<dbReference type="Pfam" id="PF14258">
    <property type="entry name" value="DUF4350"/>
    <property type="match status" value="1"/>
</dbReference>
<accession>A0A1G9UQ66</accession>
<keyword evidence="1" id="KW-0812">Transmembrane</keyword>
<evidence type="ECO:0000313" key="3">
    <source>
        <dbReference type="EMBL" id="SDM62059.1"/>
    </source>
</evidence>
<sequence>MAKKTPTSRIYIAAGGALAVIIILCAMLPQADNVLYSTLSSGAKGTKAVFLLLEKEGQKVERAAGFVPPGNGLAILLEPAGRLSAEDRDRLLEWVTDGNTVLLAGEQPNLLYRHFGFWPEPALSRPSIASVSSSHQLLQGVGQLDLVEGTRVNDAAAADFQYGDDHGAYLGEVVYGKGRMVFLTVPGLLSNQQIGEQDNLILVLNIVRLYGGAGIWFCEGTGVKSGHAAQRALLGPLALTGGQFILGLLLLYYFWGKRFGRAISLTVKDKQLTGSYVSSLAVIYRQARARHLIFESIYQGFREDLARYLGMPSSSSNDELIGLFSSRANIDAQKLGDLLNNSEQILVRPDFTEDELLAIVREMESWREDNLSFKAKRGKDNG</sequence>
<keyword evidence="4" id="KW-1185">Reference proteome</keyword>
<dbReference type="InterPro" id="IPR025646">
    <property type="entry name" value="DUF4350"/>
</dbReference>
<protein>
    <recommendedName>
        <fullName evidence="2">DUF4350 domain-containing protein</fullName>
    </recommendedName>
</protein>
<evidence type="ECO:0000313" key="4">
    <source>
        <dbReference type="Proteomes" id="UP000214880"/>
    </source>
</evidence>
<gene>
    <name evidence="3" type="ORF">SAMN04488502_10624</name>
</gene>
<evidence type="ECO:0000256" key="1">
    <source>
        <dbReference type="SAM" id="Phobius"/>
    </source>
</evidence>
<keyword evidence="1" id="KW-0472">Membrane</keyword>
<dbReference type="EMBL" id="FNHB01000006">
    <property type="protein sequence ID" value="SDM62059.1"/>
    <property type="molecule type" value="Genomic_DNA"/>
</dbReference>
<dbReference type="Proteomes" id="UP000214880">
    <property type="component" value="Unassembled WGS sequence"/>
</dbReference>
<dbReference type="RefSeq" id="WP_173812753.1">
    <property type="nucleotide sequence ID" value="NZ_FNHB01000006.1"/>
</dbReference>
<name>A0A1G9UQ66_9FIRM</name>
<organism evidence="3 4">
    <name type="scientific">Dendrosporobacter quercicolus</name>
    <dbReference type="NCBI Taxonomy" id="146817"/>
    <lineage>
        <taxon>Bacteria</taxon>
        <taxon>Bacillati</taxon>
        <taxon>Bacillota</taxon>
        <taxon>Negativicutes</taxon>
        <taxon>Selenomonadales</taxon>
        <taxon>Sporomusaceae</taxon>
        <taxon>Dendrosporobacter</taxon>
    </lineage>
</organism>